<comment type="caution">
    <text evidence="1">The sequence shown here is derived from an EMBL/GenBank/DDBJ whole genome shotgun (WGS) entry which is preliminary data.</text>
</comment>
<proteinExistence type="predicted"/>
<dbReference type="InterPro" id="IPR020277">
    <property type="entry name" value="DUF2624"/>
</dbReference>
<organism evidence="1 2">
    <name type="scientific">Salipaludibacillus agaradhaerens</name>
    <name type="common">Bacillus agaradhaerens</name>
    <dbReference type="NCBI Taxonomy" id="76935"/>
    <lineage>
        <taxon>Bacteria</taxon>
        <taxon>Bacillati</taxon>
        <taxon>Bacillota</taxon>
        <taxon>Bacilli</taxon>
        <taxon>Bacillales</taxon>
        <taxon>Bacillaceae</taxon>
    </lineage>
</organism>
<keyword evidence="2" id="KW-1185">Reference proteome</keyword>
<dbReference type="AlphaFoldDB" id="A0A9Q4B1Q1"/>
<name>A0A9Q4B1Q1_SALAG</name>
<protein>
    <submittedName>
        <fullName evidence="1">DUF2624 family protein</fullName>
    </submittedName>
</protein>
<evidence type="ECO:0000313" key="1">
    <source>
        <dbReference type="EMBL" id="MCR6096758.1"/>
    </source>
</evidence>
<dbReference type="Proteomes" id="UP001057753">
    <property type="component" value="Unassembled WGS sequence"/>
</dbReference>
<accession>A0A9Q4B1Q1</accession>
<evidence type="ECO:0000313" key="2">
    <source>
        <dbReference type="Proteomes" id="UP001057753"/>
    </source>
</evidence>
<dbReference type="EMBL" id="JABXYM010000001">
    <property type="protein sequence ID" value="MCR6096758.1"/>
    <property type="molecule type" value="Genomic_DNA"/>
</dbReference>
<sequence length="87" mass="10345">MNPVIRELVNQQIRQLTLKELITRARKEGISLTVQEARQLLAMLQQPPLDIADKKRVKRLKQQLREDFPHHYDTAMALLKPYEHYLD</sequence>
<reference evidence="1" key="1">
    <citation type="submission" date="2020-06" db="EMBL/GenBank/DDBJ databases">
        <title>Insight into the genomes of haloalkaliphilic bacilli from Kenyan soda lakes.</title>
        <authorList>
            <person name="Mwirichia R."/>
            <person name="Villamizar G.C."/>
            <person name="Poehlein A."/>
            <person name="Mugweru J."/>
            <person name="Kipnyargis A."/>
            <person name="Kiplimo D."/>
            <person name="Orwa P."/>
            <person name="Daniel R."/>
        </authorList>
    </citation>
    <scope>NUCLEOTIDE SEQUENCE</scope>
    <source>
        <strain evidence="1">B1096_S55</strain>
    </source>
</reference>
<gene>
    <name evidence="1" type="ORF">HXA33_09345</name>
</gene>
<dbReference type="Pfam" id="PF11116">
    <property type="entry name" value="DUF2624"/>
    <property type="match status" value="1"/>
</dbReference>
<dbReference type="RefSeq" id="WP_257821277.1">
    <property type="nucleotide sequence ID" value="NZ_JABXYM010000001.1"/>
</dbReference>